<sequence length="87" mass="9484">ASYTWQQCNQYRHDREIGLFHFLPILPGGGGKSSGQQTTVCAGVSASAELSLADYVLIEIQLNRPLTITHCAAVHLTGHCTCPEDER</sequence>
<comment type="caution">
    <text evidence="1">The sequence shown here is derived from an EMBL/GenBank/DDBJ whole genome shotgun (WGS) entry which is preliminary data.</text>
</comment>
<proteinExistence type="predicted"/>
<name>A0AAQ4D628_AMBAM</name>
<keyword evidence="2" id="KW-1185">Reference proteome</keyword>
<gene>
    <name evidence="1" type="ORF">V5799_004445</name>
</gene>
<evidence type="ECO:0000313" key="1">
    <source>
        <dbReference type="EMBL" id="KAK8757918.1"/>
    </source>
</evidence>
<evidence type="ECO:0000313" key="2">
    <source>
        <dbReference type="Proteomes" id="UP001321473"/>
    </source>
</evidence>
<dbReference type="AlphaFoldDB" id="A0AAQ4D628"/>
<reference evidence="1 2" key="1">
    <citation type="journal article" date="2023" name="Arcadia Sci">
        <title>De novo assembly of a long-read Amblyomma americanum tick genome.</title>
        <authorList>
            <person name="Chou S."/>
            <person name="Poskanzer K.E."/>
            <person name="Rollins M."/>
            <person name="Thuy-Boun P.S."/>
        </authorList>
    </citation>
    <scope>NUCLEOTIDE SEQUENCE [LARGE SCALE GENOMIC DNA]</scope>
    <source>
        <strain evidence="1">F_SG_1</strain>
        <tissue evidence="1">Salivary glands</tissue>
    </source>
</reference>
<protein>
    <submittedName>
        <fullName evidence="1">Uncharacterized protein</fullName>
    </submittedName>
</protein>
<feature type="non-terminal residue" evidence="1">
    <location>
        <position position="1"/>
    </location>
</feature>
<organism evidence="1 2">
    <name type="scientific">Amblyomma americanum</name>
    <name type="common">Lone star tick</name>
    <dbReference type="NCBI Taxonomy" id="6943"/>
    <lineage>
        <taxon>Eukaryota</taxon>
        <taxon>Metazoa</taxon>
        <taxon>Ecdysozoa</taxon>
        <taxon>Arthropoda</taxon>
        <taxon>Chelicerata</taxon>
        <taxon>Arachnida</taxon>
        <taxon>Acari</taxon>
        <taxon>Parasitiformes</taxon>
        <taxon>Ixodida</taxon>
        <taxon>Ixodoidea</taxon>
        <taxon>Ixodidae</taxon>
        <taxon>Amblyomminae</taxon>
        <taxon>Amblyomma</taxon>
    </lineage>
</organism>
<dbReference type="EMBL" id="JARKHS020034676">
    <property type="protein sequence ID" value="KAK8757918.1"/>
    <property type="molecule type" value="Genomic_DNA"/>
</dbReference>
<dbReference type="Proteomes" id="UP001321473">
    <property type="component" value="Unassembled WGS sequence"/>
</dbReference>
<accession>A0AAQ4D628</accession>